<protein>
    <recommendedName>
        <fullName evidence="3">PRC-barrel domain-containing protein</fullName>
    </recommendedName>
</protein>
<feature type="chain" id="PRO_5037734489" description="PRC-barrel domain-containing protein" evidence="2">
    <location>
        <begin position="24"/>
        <end position="429"/>
    </location>
</feature>
<feature type="region of interest" description="Disordered" evidence="1">
    <location>
        <begin position="206"/>
        <end position="241"/>
    </location>
</feature>
<feature type="region of interest" description="Disordered" evidence="1">
    <location>
        <begin position="296"/>
        <end position="324"/>
    </location>
</feature>
<evidence type="ECO:0000313" key="5">
    <source>
        <dbReference type="Proteomes" id="UP000613160"/>
    </source>
</evidence>
<dbReference type="Gene3D" id="2.30.30.240">
    <property type="entry name" value="PRC-barrel domain"/>
    <property type="match status" value="1"/>
</dbReference>
<accession>A0A916XVR0</accession>
<gene>
    <name evidence="4" type="ORF">GCM10011335_17970</name>
</gene>
<dbReference type="InterPro" id="IPR011033">
    <property type="entry name" value="PRC_barrel-like_sf"/>
</dbReference>
<dbReference type="Proteomes" id="UP000613160">
    <property type="component" value="Unassembled WGS sequence"/>
</dbReference>
<sequence length="429" mass="46294">MNTKLSILTTLIAGTAMALPAYGQTTETPGQIAQTETRTNLNQVRQLVTQAEQSLARSNTATAERALEQARQLLAAEVQDADARMRTALTAIQQQVDAAWRLYQQQDLAGARQQLVNVENADWGDGQTQAAQAGQPDGESVDTVTVQPQAPTIRVATPDPQVTVRQSQPQVQVDQGQPEIIVRQGAPVVTVDIPQPQIIVRMPEPDVSVSQRPPEVDVEQASPRVSVADQNEPQVEVDEAEADTADVRLTRSAEGADVQIRQAEQRPNIRYEREEAEIRVNQGEGEPGIRYERMAAGQQPQQREAMADNAPAAPRESANEAVNARSSGEVALTVGELKGYDIVGANNETLGDVQDVVNVDDRLFVVIASGGFLGLGEDQTAIALSSLTVRGDNFVAPNVTEEQIEELADFDAEAYRSLPDEHSVTVGST</sequence>
<dbReference type="RefSeq" id="WP_188850228.1">
    <property type="nucleotide sequence ID" value="NZ_BMJJ01000003.1"/>
</dbReference>
<name>A0A916XVR0_9HYPH</name>
<evidence type="ECO:0000313" key="4">
    <source>
        <dbReference type="EMBL" id="GGD15543.1"/>
    </source>
</evidence>
<comment type="caution">
    <text evidence="4">The sequence shown here is derived from an EMBL/GenBank/DDBJ whole genome shotgun (WGS) entry which is preliminary data.</text>
</comment>
<feature type="domain" description="PRC-barrel" evidence="3">
    <location>
        <begin position="334"/>
        <end position="401"/>
    </location>
</feature>
<dbReference type="Pfam" id="PF05239">
    <property type="entry name" value="PRC"/>
    <property type="match status" value="1"/>
</dbReference>
<evidence type="ECO:0000256" key="1">
    <source>
        <dbReference type="SAM" id="MobiDB-lite"/>
    </source>
</evidence>
<dbReference type="EMBL" id="BMJJ01000003">
    <property type="protein sequence ID" value="GGD15543.1"/>
    <property type="molecule type" value="Genomic_DNA"/>
</dbReference>
<keyword evidence="5" id="KW-1185">Reference proteome</keyword>
<dbReference type="InterPro" id="IPR027275">
    <property type="entry name" value="PRC-brl_dom"/>
</dbReference>
<dbReference type="SUPFAM" id="SSF50346">
    <property type="entry name" value="PRC-barrel domain"/>
    <property type="match status" value="1"/>
</dbReference>
<evidence type="ECO:0000259" key="3">
    <source>
        <dbReference type="Pfam" id="PF05239"/>
    </source>
</evidence>
<proteinExistence type="predicted"/>
<dbReference type="AlphaFoldDB" id="A0A916XVR0"/>
<feature type="signal peptide" evidence="2">
    <location>
        <begin position="1"/>
        <end position="23"/>
    </location>
</feature>
<keyword evidence="2" id="KW-0732">Signal</keyword>
<reference evidence="4" key="2">
    <citation type="submission" date="2020-09" db="EMBL/GenBank/DDBJ databases">
        <authorList>
            <person name="Sun Q."/>
            <person name="Zhou Y."/>
        </authorList>
    </citation>
    <scope>NUCLEOTIDE SEQUENCE</scope>
    <source>
        <strain evidence="4">CGMCC 1.15493</strain>
    </source>
</reference>
<evidence type="ECO:0000256" key="2">
    <source>
        <dbReference type="SAM" id="SignalP"/>
    </source>
</evidence>
<organism evidence="4 5">
    <name type="scientific">Aureimonas glaciei</name>
    <dbReference type="NCBI Taxonomy" id="1776957"/>
    <lineage>
        <taxon>Bacteria</taxon>
        <taxon>Pseudomonadati</taxon>
        <taxon>Pseudomonadota</taxon>
        <taxon>Alphaproteobacteria</taxon>
        <taxon>Hyphomicrobiales</taxon>
        <taxon>Aurantimonadaceae</taxon>
        <taxon>Aureimonas</taxon>
    </lineage>
</organism>
<reference evidence="4" key="1">
    <citation type="journal article" date="2014" name="Int. J. Syst. Evol. Microbiol.">
        <title>Complete genome sequence of Corynebacterium casei LMG S-19264T (=DSM 44701T), isolated from a smear-ripened cheese.</title>
        <authorList>
            <consortium name="US DOE Joint Genome Institute (JGI-PGF)"/>
            <person name="Walter F."/>
            <person name="Albersmeier A."/>
            <person name="Kalinowski J."/>
            <person name="Ruckert C."/>
        </authorList>
    </citation>
    <scope>NUCLEOTIDE SEQUENCE</scope>
    <source>
        <strain evidence="4">CGMCC 1.15493</strain>
    </source>
</reference>